<keyword evidence="1" id="KW-1133">Transmembrane helix</keyword>
<gene>
    <name evidence="2" type="ORF">SAMN05444580_11642</name>
</gene>
<dbReference type="EMBL" id="FNAB01000016">
    <property type="protein sequence ID" value="SDE39414.1"/>
    <property type="molecule type" value="Genomic_DNA"/>
</dbReference>
<reference evidence="2 3" key="1">
    <citation type="submission" date="2016-10" db="EMBL/GenBank/DDBJ databases">
        <authorList>
            <person name="de Groot N.N."/>
        </authorList>
    </citation>
    <scope>NUCLEOTIDE SEQUENCE [LARGE SCALE GENOMIC DNA]</scope>
    <source>
        <strain evidence="2 3">JCM 11308</strain>
    </source>
</reference>
<keyword evidence="3" id="KW-1185">Reference proteome</keyword>
<evidence type="ECO:0000256" key="1">
    <source>
        <dbReference type="SAM" id="Phobius"/>
    </source>
</evidence>
<dbReference type="STRING" id="168276.SAMN05444580_11642"/>
<evidence type="ECO:0000313" key="2">
    <source>
        <dbReference type="EMBL" id="SDE39414.1"/>
    </source>
</evidence>
<proteinExistence type="predicted"/>
<dbReference type="AlphaFoldDB" id="A0A1G7CJ39"/>
<protein>
    <submittedName>
        <fullName evidence="2">Uncharacterized protein</fullName>
    </submittedName>
</protein>
<sequence>MAIMSWARRLVARPAAPVALLLGVLVFGLLAMHHVLAATPAAQSVSHAATTHDTSAQDHVASAQEPVAVAATAQNSDTPPGHGDNHHVLNPCLAVLASALLLALALLLFGIPANPIRAPRRRTHPTLSSGRGPPFLPTSVRLASLCVLRV</sequence>
<feature type="transmembrane region" description="Helical" evidence="1">
    <location>
        <begin position="88"/>
        <end position="111"/>
    </location>
</feature>
<name>A0A1G7CJ39_9NOCA</name>
<dbReference type="Pfam" id="PF19650">
    <property type="entry name" value="DUF6153"/>
    <property type="match status" value="1"/>
</dbReference>
<evidence type="ECO:0000313" key="3">
    <source>
        <dbReference type="Proteomes" id="UP000199417"/>
    </source>
</evidence>
<dbReference type="InterPro" id="IPR046151">
    <property type="entry name" value="DUF6153"/>
</dbReference>
<organism evidence="2 3">
    <name type="scientific">Rhodococcus tukisamuensis</name>
    <dbReference type="NCBI Taxonomy" id="168276"/>
    <lineage>
        <taxon>Bacteria</taxon>
        <taxon>Bacillati</taxon>
        <taxon>Actinomycetota</taxon>
        <taxon>Actinomycetes</taxon>
        <taxon>Mycobacteriales</taxon>
        <taxon>Nocardiaceae</taxon>
        <taxon>Rhodococcus</taxon>
    </lineage>
</organism>
<keyword evidence="1" id="KW-0472">Membrane</keyword>
<keyword evidence="1" id="KW-0812">Transmembrane</keyword>
<dbReference type="Proteomes" id="UP000199417">
    <property type="component" value="Unassembled WGS sequence"/>
</dbReference>
<accession>A0A1G7CJ39</accession>